<dbReference type="InterPro" id="IPR006626">
    <property type="entry name" value="PbH1"/>
</dbReference>
<comment type="similarity">
    <text evidence="1">Belongs to the peptidase C48 family.</text>
</comment>
<feature type="domain" description="Right handed beta helix" evidence="7">
    <location>
        <begin position="1250"/>
        <end position="1335"/>
    </location>
</feature>
<feature type="region of interest" description="Disordered" evidence="4">
    <location>
        <begin position="144"/>
        <end position="194"/>
    </location>
</feature>
<feature type="domain" description="Ubiquitin-like protease family profile" evidence="5">
    <location>
        <begin position="713"/>
        <end position="787"/>
    </location>
</feature>
<dbReference type="Gene3D" id="3.40.395.10">
    <property type="entry name" value="Adenoviral Proteinase, Chain A"/>
    <property type="match status" value="1"/>
</dbReference>
<dbReference type="Pfam" id="PF03859">
    <property type="entry name" value="CG-1"/>
    <property type="match status" value="1"/>
</dbReference>
<feature type="compositionally biased region" description="Low complexity" evidence="4">
    <location>
        <begin position="231"/>
        <end position="330"/>
    </location>
</feature>
<feature type="domain" description="Right handed beta helix" evidence="7">
    <location>
        <begin position="1350"/>
        <end position="1483"/>
    </location>
</feature>
<dbReference type="Pfam" id="PF02902">
    <property type="entry name" value="Peptidase_C48"/>
    <property type="match status" value="1"/>
</dbReference>
<dbReference type="PANTHER" id="PTHR36453:SF1">
    <property type="entry name" value="RIGHT HANDED BETA HELIX DOMAIN-CONTAINING PROTEIN"/>
    <property type="match status" value="1"/>
</dbReference>
<dbReference type="Gene3D" id="3.40.50.1110">
    <property type="entry name" value="SGNH hydrolase"/>
    <property type="match status" value="1"/>
</dbReference>
<name>A0A6J8EH89_MYTCO</name>
<dbReference type="Pfam" id="PF13229">
    <property type="entry name" value="Beta_helix"/>
    <property type="match status" value="2"/>
</dbReference>
<dbReference type="SMART" id="SM00710">
    <property type="entry name" value="PbH1"/>
    <property type="match status" value="6"/>
</dbReference>
<keyword evidence="9" id="KW-1185">Reference proteome</keyword>
<dbReference type="InterPro" id="IPR039448">
    <property type="entry name" value="Beta_helix"/>
</dbReference>
<evidence type="ECO:0000256" key="4">
    <source>
        <dbReference type="SAM" id="MobiDB-lite"/>
    </source>
</evidence>
<dbReference type="PANTHER" id="PTHR36453">
    <property type="entry name" value="SECRETED PROTEIN-RELATED"/>
    <property type="match status" value="1"/>
</dbReference>
<sequence>MAKRVLIAGHSQVKYFDQYLKLSNVDVVSFSGYRIEQMWGVIGHMVPDYRIVVLHIGANNLWNDTPADVLTHYQSLVENILRLNPTCQILLSGLLPRGQDMFPVHSRVASPPPVPVRSRVASPIRVASPPRVSVRSRVSVHSRVASPPPVPVRSRVASPTRVVSPPRGRVATPPISPVRERDFSPPTATRRTFTEPPIYFKGPFTPLSNFFPCTLVFNGMTFPSSEHVVSLVPTSSGQSSSSVPTSSGQSRSPSTSVSAQSSSSIPTSSGQSSSSVPTSSGQSSSSIPTSSGQSSSSVPTSSGQSSSSIPTSSGQSSSSVPTSSGQSRSPFTSPQRGGGILPYLTGVKVMFENEKVLGILQNPNKEDIRSLPPVKPKSGDIFLVQSKHLDDWKCDQYTWINESNLNSQEIVKQTHSDENTNQVKLDNQEVVVNQQPVIEYPAFNHDSSQQSLARFIVDNNLITLVPQQGAFIVNGRKGKYCNSISKESCQCESSTTCFHILAAKMSIGLEPIQKNRVVNLRALSKNSKKKIDKKSGRKQPRANDYGIDFEPAPDSLFTMNTPLKQTLMTTPSTNGSIKSIKTPKISTEFSTPKSKKKLELSVIEEDVEGEINILNEKKKKNRSKMKSKTPQKAKTLSDLPWIGYCSQQHKQNILNNQYLCFDIVISTQNLLKFEFPEINGFQETTLAPVKVNGKWVSETGFQPQDPPSVQIHHNGNAHWVLSVQTRDENIYLLDSLSLNLTTSLEYQLTQIYGKDKKKLLIRIPDVQKQQNSIDCGLFAIANALEFCQSGFKGGTHIKYDQKYMREHLINCLEKGSHKPTIMSTDKIIVNSPRIKDKTRKMYKLSVFVLVIISTIVVSEACDCTKTSLKSVLKDNDSFLIKGKVLSSAEWFTGLNIDFDIETDYKSNVKDINGTPRQQAVLLSPVIQMHCGISVEVDKCYLISGKLQRETHDIYYRVNSCELLVECNKARKLKRMEKKVKIYQALAKISDIVIELMCGTCGPTCYFDLKSTLVITNKESRKLTIRANKKDKVRVTGGQRIPWNNFKPVTSHEKLSSAALKTVQQVSLPEVGITDLGEMSTFGYYTRRTSWLEIFENDRPLTLARYPNDGYINIDNPGSDGKSFHYLSQTPQKWRAEDDLWVHGFWFWSWADKAYKVANLDAKSQWVSVTEKVQYGLKKGNYNEKNPGLADYHNQGGYFRFVNVLSELDQPGEFYVDRKTKMLYIWPLKNAHYAKGDTIEASIIDTCISISKDSANIVLEGFTLQACRKFGIEAHQVKSITFTGLRIQNIGSYGITTTGTSLKIDKCLIRNTDGGIDIRGGDRASLTSSKNEVADNILSNFGRVGYVGSDGVNCEGVGAHVHHNIFFQGSYTGIRWAGNEHVFEYNHLSEMCRYTSDCGAFMSGRDWTWRGNIIRKNHIQRNKKNVPGADVRGIMLDDQYSSALIEQNVFHDNDAHIIIGGGRDNIIRQNIFNKDVRYTIKVDARGADGKASTKAMLEKLERSRWERLYKSNAGKIRGKLEKQIGKALQKLYRKDESNPADERFDTSNARKIRGMSAEKDGKDLTKVMLERLEVCQWRRWERFYKSNAGEIIGKLEEQLGKSFIKVMLKRVEKIPYKDKLWANKYPKLAKIMDGNNPGNPVELFFLKVTSDNNFYAPTYGDFDPRCDLNEYVWDTGFPHPVLPKESKPRYHVGPSAIPDESLALGYKTGNEPAPKPCEGKRTLEAFNDNNLYKSLEKLLDEDWY</sequence>
<dbReference type="Proteomes" id="UP000507470">
    <property type="component" value="Unassembled WGS sequence"/>
</dbReference>
<dbReference type="SUPFAM" id="SSF52266">
    <property type="entry name" value="SGNH hydrolase"/>
    <property type="match status" value="1"/>
</dbReference>
<evidence type="ECO:0000259" key="6">
    <source>
        <dbReference type="Pfam" id="PF03859"/>
    </source>
</evidence>
<dbReference type="GO" id="GO:0006508">
    <property type="term" value="P:proteolysis"/>
    <property type="evidence" value="ECO:0007669"/>
    <property type="project" value="UniProtKB-KW"/>
</dbReference>
<dbReference type="InterPro" id="IPR003653">
    <property type="entry name" value="Peptidase_C48_C"/>
</dbReference>
<dbReference type="SUPFAM" id="SSF51126">
    <property type="entry name" value="Pectin lyase-like"/>
    <property type="match status" value="1"/>
</dbReference>
<reference evidence="8 9" key="1">
    <citation type="submission" date="2020-06" db="EMBL/GenBank/DDBJ databases">
        <authorList>
            <person name="Li R."/>
            <person name="Bekaert M."/>
        </authorList>
    </citation>
    <scope>NUCLEOTIDE SEQUENCE [LARGE SCALE GENOMIC DNA]</scope>
    <source>
        <strain evidence="9">wild</strain>
    </source>
</reference>
<organism evidence="8 9">
    <name type="scientific">Mytilus coruscus</name>
    <name type="common">Sea mussel</name>
    <dbReference type="NCBI Taxonomy" id="42192"/>
    <lineage>
        <taxon>Eukaryota</taxon>
        <taxon>Metazoa</taxon>
        <taxon>Spiralia</taxon>
        <taxon>Lophotrochozoa</taxon>
        <taxon>Mollusca</taxon>
        <taxon>Bivalvia</taxon>
        <taxon>Autobranchia</taxon>
        <taxon>Pteriomorphia</taxon>
        <taxon>Mytilida</taxon>
        <taxon>Mytiloidea</taxon>
        <taxon>Mytilidae</taxon>
        <taxon>Mytilinae</taxon>
        <taxon>Mytilus</taxon>
    </lineage>
</organism>
<dbReference type="SUPFAM" id="SSF54001">
    <property type="entry name" value="Cysteine proteinases"/>
    <property type="match status" value="1"/>
</dbReference>
<evidence type="ECO:0000259" key="5">
    <source>
        <dbReference type="Pfam" id="PF02902"/>
    </source>
</evidence>
<dbReference type="OrthoDB" id="6080154at2759"/>
<dbReference type="InterPro" id="IPR036514">
    <property type="entry name" value="SGNH_hydro_sf"/>
</dbReference>
<keyword evidence="2" id="KW-0645">Protease</keyword>
<evidence type="ECO:0000313" key="8">
    <source>
        <dbReference type="EMBL" id="CAC5419647.1"/>
    </source>
</evidence>
<evidence type="ECO:0000256" key="2">
    <source>
        <dbReference type="ARBA" id="ARBA00022670"/>
    </source>
</evidence>
<feature type="region of interest" description="Disordered" evidence="4">
    <location>
        <begin position="231"/>
        <end position="339"/>
    </location>
</feature>
<dbReference type="InterPro" id="IPR037238">
    <property type="entry name" value="YbiA-like_sf"/>
</dbReference>
<feature type="region of interest" description="Disordered" evidence="4">
    <location>
        <begin position="528"/>
        <end position="547"/>
    </location>
</feature>
<dbReference type="GO" id="GO:0003677">
    <property type="term" value="F:DNA binding"/>
    <property type="evidence" value="ECO:0007669"/>
    <property type="project" value="InterPro"/>
</dbReference>
<evidence type="ECO:0000256" key="3">
    <source>
        <dbReference type="ARBA" id="ARBA00022801"/>
    </source>
</evidence>
<accession>A0A6J8EH89</accession>
<dbReference type="GO" id="GO:0008234">
    <property type="term" value="F:cysteine-type peptidase activity"/>
    <property type="evidence" value="ECO:0007669"/>
    <property type="project" value="InterPro"/>
</dbReference>
<dbReference type="InterPro" id="IPR038765">
    <property type="entry name" value="Papain-like_cys_pep_sf"/>
</dbReference>
<gene>
    <name evidence="8" type="ORF">MCOR_51958</name>
</gene>
<feature type="compositionally biased region" description="Basic residues" evidence="4">
    <location>
        <begin position="528"/>
        <end position="540"/>
    </location>
</feature>
<dbReference type="InterPro" id="IPR011050">
    <property type="entry name" value="Pectin_lyase_fold/virulence"/>
</dbReference>
<evidence type="ECO:0000259" key="7">
    <source>
        <dbReference type="Pfam" id="PF13229"/>
    </source>
</evidence>
<protein>
    <submittedName>
        <fullName evidence="8">Uncharacterized protein</fullName>
    </submittedName>
</protein>
<keyword evidence="3" id="KW-0378">Hydrolase</keyword>
<dbReference type="InterPro" id="IPR012334">
    <property type="entry name" value="Pectin_lyas_fold"/>
</dbReference>
<evidence type="ECO:0000313" key="9">
    <source>
        <dbReference type="Proteomes" id="UP000507470"/>
    </source>
</evidence>
<dbReference type="SUPFAM" id="SSF50242">
    <property type="entry name" value="TIMP-like"/>
    <property type="match status" value="1"/>
</dbReference>
<proteinExistence type="inferred from homology"/>
<dbReference type="InterPro" id="IPR005559">
    <property type="entry name" value="CG-1_dom"/>
</dbReference>
<evidence type="ECO:0000256" key="1">
    <source>
        <dbReference type="ARBA" id="ARBA00005234"/>
    </source>
</evidence>
<feature type="domain" description="CG-1" evidence="6">
    <location>
        <begin position="352"/>
        <end position="404"/>
    </location>
</feature>
<dbReference type="Gene3D" id="2.160.20.10">
    <property type="entry name" value="Single-stranded right-handed beta-helix, Pectin lyase-like"/>
    <property type="match status" value="1"/>
</dbReference>
<dbReference type="EMBL" id="CACVKT020009048">
    <property type="protein sequence ID" value="CAC5419647.1"/>
    <property type="molecule type" value="Genomic_DNA"/>
</dbReference>
<dbReference type="InterPro" id="IPR008993">
    <property type="entry name" value="TIMP-like_OB-fold"/>
</dbReference>
<feature type="compositionally biased region" description="Low complexity" evidence="4">
    <location>
        <begin position="152"/>
        <end position="167"/>
    </location>
</feature>
<dbReference type="SUPFAM" id="SSF143990">
    <property type="entry name" value="YbiA-like"/>
    <property type="match status" value="1"/>
</dbReference>